<evidence type="ECO:0000259" key="2">
    <source>
        <dbReference type="Pfam" id="PF00149"/>
    </source>
</evidence>
<reference evidence="3 4" key="1">
    <citation type="submission" date="2024-03" db="EMBL/GenBank/DDBJ databases">
        <title>A high-quality draft genome sequence of Diaporthe vaccinii, a causative agent of upright dieback and viscid rot disease in cranberry plants.</title>
        <authorList>
            <person name="Sarrasin M."/>
            <person name="Lang B.F."/>
            <person name="Burger G."/>
        </authorList>
    </citation>
    <scope>NUCLEOTIDE SEQUENCE [LARGE SCALE GENOMIC DNA]</scope>
    <source>
        <strain evidence="3 4">IS7</strain>
    </source>
</reference>
<dbReference type="EMBL" id="JBAWTH010000021">
    <property type="protein sequence ID" value="KAL2287220.1"/>
    <property type="molecule type" value="Genomic_DNA"/>
</dbReference>
<evidence type="ECO:0000256" key="1">
    <source>
        <dbReference type="SAM" id="MobiDB-lite"/>
    </source>
</evidence>
<evidence type="ECO:0000313" key="3">
    <source>
        <dbReference type="EMBL" id="KAL2287220.1"/>
    </source>
</evidence>
<proteinExistence type="predicted"/>
<dbReference type="InterPro" id="IPR004843">
    <property type="entry name" value="Calcineurin-like_PHP"/>
</dbReference>
<dbReference type="SUPFAM" id="SSF56300">
    <property type="entry name" value="Metallo-dependent phosphatases"/>
    <property type="match status" value="1"/>
</dbReference>
<protein>
    <recommendedName>
        <fullName evidence="2">Calcineurin-like phosphoesterase domain-containing protein</fullName>
    </recommendedName>
</protein>
<gene>
    <name evidence="3" type="ORF">FJTKL_06205</name>
</gene>
<evidence type="ECO:0000313" key="4">
    <source>
        <dbReference type="Proteomes" id="UP001600888"/>
    </source>
</evidence>
<feature type="domain" description="Calcineurin-like phosphoesterase" evidence="2">
    <location>
        <begin position="93"/>
        <end position="197"/>
    </location>
</feature>
<comment type="caution">
    <text evidence="3">The sequence shown here is derived from an EMBL/GenBank/DDBJ whole genome shotgun (WGS) entry which is preliminary data.</text>
</comment>
<sequence>MAIKMAPRRRPQGSSRAREGVGINRPPRFSMRNLGAIDKKTMAFFAFAAVLWLIAPSLQAALPARYATSNGSSPLGPLKFRKDGTFQISIFEDLHFGENAWDSWGPQQDINTVKVIHQVLDKESPQLVVLNGDLITGENTFKENSTTYVDQIVGPLVKRNLTWASTYGNHDNDYNITGQAILEREKLWPNSRTRSMVPGPDAGVTNYYLPVYPANCTPQATPTPTSGPCAPELILWFFDSRGGHRYQELGADGNPVGMPNWVDTSVVNWFQQTNAKLIKHHGGKVIPSLAFVHIPTNASQALQTIARVDSRRQPGINDDYVLAAQGQGWCADEANDGTCEYGGQDVPFMQAMTTTRGLMGVFSGHDHGDTWCYKWEGLVPGMTVAGNGLNLCFGQHTGYGGYGNWIRGSRQIMVSREQLKDLAVDTWIRTEAGTVVGSVSLNSTYGTDLYPVTPNNKSYCPTCVYS</sequence>
<organism evidence="3 4">
    <name type="scientific">Diaporthe vaccinii</name>
    <dbReference type="NCBI Taxonomy" id="105482"/>
    <lineage>
        <taxon>Eukaryota</taxon>
        <taxon>Fungi</taxon>
        <taxon>Dikarya</taxon>
        <taxon>Ascomycota</taxon>
        <taxon>Pezizomycotina</taxon>
        <taxon>Sordariomycetes</taxon>
        <taxon>Sordariomycetidae</taxon>
        <taxon>Diaporthales</taxon>
        <taxon>Diaporthaceae</taxon>
        <taxon>Diaporthe</taxon>
        <taxon>Diaporthe eres species complex</taxon>
    </lineage>
</organism>
<dbReference type="Gene3D" id="3.60.21.10">
    <property type="match status" value="1"/>
</dbReference>
<dbReference type="PANTHER" id="PTHR32440:SF11">
    <property type="entry name" value="METALLOPHOSPHOESTERASE DOMAIN-CONTAINING PROTEIN"/>
    <property type="match status" value="1"/>
</dbReference>
<dbReference type="Proteomes" id="UP001600888">
    <property type="component" value="Unassembled WGS sequence"/>
</dbReference>
<feature type="region of interest" description="Disordered" evidence="1">
    <location>
        <begin position="1"/>
        <end position="22"/>
    </location>
</feature>
<dbReference type="PANTHER" id="PTHR32440">
    <property type="entry name" value="PHOSPHATASE DCR2-RELATED-RELATED"/>
    <property type="match status" value="1"/>
</dbReference>
<feature type="compositionally biased region" description="Basic residues" evidence="1">
    <location>
        <begin position="1"/>
        <end position="11"/>
    </location>
</feature>
<dbReference type="CDD" id="cd07383">
    <property type="entry name" value="MPP_Dcr2"/>
    <property type="match status" value="1"/>
</dbReference>
<dbReference type="InterPro" id="IPR029052">
    <property type="entry name" value="Metallo-depent_PP-like"/>
</dbReference>
<keyword evidence="4" id="KW-1185">Reference proteome</keyword>
<dbReference type="Pfam" id="PF00149">
    <property type="entry name" value="Metallophos"/>
    <property type="match status" value="1"/>
</dbReference>
<accession>A0ABR4EXP0</accession>
<name>A0ABR4EXP0_9PEZI</name>